<dbReference type="EMBL" id="FNNE01000011">
    <property type="protein sequence ID" value="SDX60560.1"/>
    <property type="molecule type" value="Genomic_DNA"/>
</dbReference>
<evidence type="ECO:0000313" key="3">
    <source>
        <dbReference type="EMBL" id="SDX60560.1"/>
    </source>
</evidence>
<proteinExistence type="predicted"/>
<dbReference type="GO" id="GO:0005506">
    <property type="term" value="F:iron ion binding"/>
    <property type="evidence" value="ECO:0007669"/>
    <property type="project" value="InterPro"/>
</dbReference>
<evidence type="ECO:0000256" key="1">
    <source>
        <dbReference type="SAM" id="Phobius"/>
    </source>
</evidence>
<feature type="transmembrane region" description="Helical" evidence="1">
    <location>
        <begin position="143"/>
        <end position="161"/>
    </location>
</feature>
<protein>
    <submittedName>
        <fullName evidence="3">Fatty acid hydroxylase superfamily protein</fullName>
    </submittedName>
</protein>
<keyword evidence="1" id="KW-0812">Transmembrane</keyword>
<dbReference type="InterPro" id="IPR006694">
    <property type="entry name" value="Fatty_acid_hydroxylase"/>
</dbReference>
<evidence type="ECO:0000313" key="4">
    <source>
        <dbReference type="Proteomes" id="UP000199675"/>
    </source>
</evidence>
<dbReference type="Pfam" id="PF04116">
    <property type="entry name" value="FA_hydroxylase"/>
    <property type="match status" value="1"/>
</dbReference>
<evidence type="ECO:0000259" key="2">
    <source>
        <dbReference type="Pfam" id="PF04116"/>
    </source>
</evidence>
<reference evidence="3 4" key="1">
    <citation type="submission" date="2016-10" db="EMBL/GenBank/DDBJ databases">
        <authorList>
            <person name="de Groot N.N."/>
        </authorList>
    </citation>
    <scope>NUCLEOTIDE SEQUENCE [LARGE SCALE GENOMIC DNA]</scope>
    <source>
        <strain evidence="3 4">CGMCC 1.7059</strain>
    </source>
</reference>
<dbReference type="Proteomes" id="UP000199675">
    <property type="component" value="Unassembled WGS sequence"/>
</dbReference>
<feature type="domain" description="Fatty acid hydroxylase" evidence="2">
    <location>
        <begin position="58"/>
        <end position="213"/>
    </location>
</feature>
<accession>A0A1H3D2M1</accession>
<organism evidence="3 4">
    <name type="scientific">Marinobacter mobilis</name>
    <dbReference type="NCBI Taxonomy" id="488533"/>
    <lineage>
        <taxon>Bacteria</taxon>
        <taxon>Pseudomonadati</taxon>
        <taxon>Pseudomonadota</taxon>
        <taxon>Gammaproteobacteria</taxon>
        <taxon>Pseudomonadales</taxon>
        <taxon>Marinobacteraceae</taxon>
        <taxon>Marinobacter</taxon>
    </lineage>
</organism>
<keyword evidence="1" id="KW-0472">Membrane</keyword>
<dbReference type="GO" id="GO:0016491">
    <property type="term" value="F:oxidoreductase activity"/>
    <property type="evidence" value="ECO:0007669"/>
    <property type="project" value="InterPro"/>
</dbReference>
<keyword evidence="4" id="KW-1185">Reference proteome</keyword>
<sequence length="230" mass="27002">MYAENTNASFRANYRAGISPRYNGYLHMAFVACVGVMFVVYQLALAGEFHWGHWLGLIVTLVLWNFAEYFIHIKLGHRKKRWAAMFYKRHTGDHHSFFTETALVPRNHRDWRVTLFPAWLVLVTATIATLVGSVIGWVLAPEWGHLFAGGLMIGYLAYEFFHFCDHLPQDHVLVRLPWIGHMRHLHKLHHRRDLMRTHNFNLTFPLADWVMGTYCWIPPEDCTRELDECP</sequence>
<dbReference type="RefSeq" id="WP_091816955.1">
    <property type="nucleotide sequence ID" value="NZ_FNNE01000011.1"/>
</dbReference>
<dbReference type="OrthoDB" id="5965958at2"/>
<dbReference type="GO" id="GO:0008610">
    <property type="term" value="P:lipid biosynthetic process"/>
    <property type="evidence" value="ECO:0007669"/>
    <property type="project" value="InterPro"/>
</dbReference>
<gene>
    <name evidence="3" type="ORF">SAMN04487960_111114</name>
</gene>
<feature type="transmembrane region" description="Helical" evidence="1">
    <location>
        <begin position="25"/>
        <end position="45"/>
    </location>
</feature>
<feature type="transmembrane region" description="Helical" evidence="1">
    <location>
        <begin position="115"/>
        <end position="137"/>
    </location>
</feature>
<feature type="transmembrane region" description="Helical" evidence="1">
    <location>
        <begin position="51"/>
        <end position="71"/>
    </location>
</feature>
<dbReference type="AlphaFoldDB" id="A0A1H3D2M1"/>
<dbReference type="STRING" id="488533.SAMN04487960_111114"/>
<name>A0A1H3D2M1_9GAMM</name>
<keyword evidence="1" id="KW-1133">Transmembrane helix</keyword>